<dbReference type="EMBL" id="LAZR01012033">
    <property type="protein sequence ID" value="KKM46568.1"/>
    <property type="molecule type" value="Genomic_DNA"/>
</dbReference>
<sequence length="129" mass="14885">MTHCREMSGEEKKVYVTITYDTEKAGDLGVGGVFYDYENAVKDLLDGVPWSRVYYDYKTDGPLVKLRNGDRVLAMNLSTNLPEIMSDKLFKELKKKHGDDIMSESELAKIIDNYEYGLYGFTIQETRYK</sequence>
<organism evidence="1">
    <name type="scientific">marine sediment metagenome</name>
    <dbReference type="NCBI Taxonomy" id="412755"/>
    <lineage>
        <taxon>unclassified sequences</taxon>
        <taxon>metagenomes</taxon>
        <taxon>ecological metagenomes</taxon>
    </lineage>
</organism>
<dbReference type="AlphaFoldDB" id="A0A0F9LNJ8"/>
<name>A0A0F9LNJ8_9ZZZZ</name>
<reference evidence="1" key="1">
    <citation type="journal article" date="2015" name="Nature">
        <title>Complex archaea that bridge the gap between prokaryotes and eukaryotes.</title>
        <authorList>
            <person name="Spang A."/>
            <person name="Saw J.H."/>
            <person name="Jorgensen S.L."/>
            <person name="Zaremba-Niedzwiedzka K."/>
            <person name="Martijn J."/>
            <person name="Lind A.E."/>
            <person name="van Eijk R."/>
            <person name="Schleper C."/>
            <person name="Guy L."/>
            <person name="Ettema T.J."/>
        </authorList>
    </citation>
    <scope>NUCLEOTIDE SEQUENCE</scope>
</reference>
<accession>A0A0F9LNJ8</accession>
<protein>
    <submittedName>
        <fullName evidence="1">Uncharacterized protein</fullName>
    </submittedName>
</protein>
<proteinExistence type="predicted"/>
<evidence type="ECO:0000313" key="1">
    <source>
        <dbReference type="EMBL" id="KKM46568.1"/>
    </source>
</evidence>
<gene>
    <name evidence="1" type="ORF">LCGC14_1559680</name>
</gene>
<comment type="caution">
    <text evidence="1">The sequence shown here is derived from an EMBL/GenBank/DDBJ whole genome shotgun (WGS) entry which is preliminary data.</text>
</comment>